<comment type="caution">
    <text evidence="2">The sequence shown here is derived from an EMBL/GenBank/DDBJ whole genome shotgun (WGS) entry which is preliminary data.</text>
</comment>
<sequence>MSAEAATEDLGGLVREHPDLTPAEKETTVRFAKDQDRATVFTAEAGVGRRLLAHPRADVQDVNVLEDGGTRPVAPSEVSGRDIVGVRVSIPVGALKVALSARSASGHAEVVSERVYSDGASE</sequence>
<feature type="region of interest" description="Disordered" evidence="1">
    <location>
        <begin position="1"/>
        <end position="29"/>
    </location>
</feature>
<dbReference type="AlphaFoldDB" id="A0A7J9SNY5"/>
<proteinExistence type="predicted"/>
<evidence type="ECO:0000313" key="3">
    <source>
        <dbReference type="Proteomes" id="UP000546257"/>
    </source>
</evidence>
<gene>
    <name evidence="2" type="ORF">H5V44_17095</name>
</gene>
<name>A0A7J9SNY5_9EURY</name>
<dbReference type="RefSeq" id="WP_185194350.1">
    <property type="nucleotide sequence ID" value="NZ_JACKXD010000010.1"/>
</dbReference>
<evidence type="ECO:0000256" key="1">
    <source>
        <dbReference type="SAM" id="MobiDB-lite"/>
    </source>
</evidence>
<protein>
    <submittedName>
        <fullName evidence="2">Uncharacterized protein</fullName>
    </submittedName>
</protein>
<feature type="compositionally biased region" description="Basic and acidic residues" evidence="1">
    <location>
        <begin position="14"/>
        <end position="29"/>
    </location>
</feature>
<dbReference type="EMBL" id="JACKXD010000010">
    <property type="protein sequence ID" value="MBB6647976.1"/>
    <property type="molecule type" value="Genomic_DNA"/>
</dbReference>
<evidence type="ECO:0000313" key="2">
    <source>
        <dbReference type="EMBL" id="MBB6647976.1"/>
    </source>
</evidence>
<accession>A0A7J9SNY5</accession>
<keyword evidence="3" id="KW-1185">Reference proteome</keyword>
<reference evidence="2 3" key="1">
    <citation type="submission" date="2020-08" db="EMBL/GenBank/DDBJ databases">
        <authorList>
            <person name="Seo M.-J."/>
        </authorList>
    </citation>
    <scope>NUCLEOTIDE SEQUENCE [LARGE SCALE GENOMIC DNA]</scope>
    <source>
        <strain evidence="2 3">MBLA0160</strain>
    </source>
</reference>
<organism evidence="2 3">
    <name type="scientific">Halobellus ruber</name>
    <dbReference type="NCBI Taxonomy" id="2761102"/>
    <lineage>
        <taxon>Archaea</taxon>
        <taxon>Methanobacteriati</taxon>
        <taxon>Methanobacteriota</taxon>
        <taxon>Stenosarchaea group</taxon>
        <taxon>Halobacteria</taxon>
        <taxon>Halobacteriales</taxon>
        <taxon>Haloferacaceae</taxon>
        <taxon>Halobellus</taxon>
    </lineage>
</organism>
<dbReference type="Proteomes" id="UP000546257">
    <property type="component" value="Unassembled WGS sequence"/>
</dbReference>